<dbReference type="SUPFAM" id="SSF52833">
    <property type="entry name" value="Thioredoxin-like"/>
    <property type="match status" value="1"/>
</dbReference>
<sequence length="214" mass="23955">MPSTTPASLKINIISDTVCPFCYLGYARLLQALKTLDSPAASISWQAYHLNPHASTQSEPAMDILVRKFGDENRVRMVQDRIKTMGQELGLNFSFEGRMGHTRDSHRVIQLAKQKNVENEVMSEIMKMYFEEGGDITSAEDLTRAAVQGGLDKEETRTWLSEGKGAAEVDREVEDAYERGVRGVPHFVINDKWEINGAQDLSVFVDTLKKAQSS</sequence>
<accession>A0A9P8CMW8</accession>
<dbReference type="CDD" id="cd03024">
    <property type="entry name" value="DsbA_FrnE"/>
    <property type="match status" value="1"/>
</dbReference>
<dbReference type="GO" id="GO:0016491">
    <property type="term" value="F:oxidoreductase activity"/>
    <property type="evidence" value="ECO:0007669"/>
    <property type="project" value="InterPro"/>
</dbReference>
<evidence type="ECO:0000259" key="1">
    <source>
        <dbReference type="Pfam" id="PF01323"/>
    </source>
</evidence>
<dbReference type="PANTHER" id="PTHR13887">
    <property type="entry name" value="GLUTATHIONE S-TRANSFERASE KAPPA"/>
    <property type="match status" value="1"/>
</dbReference>
<evidence type="ECO:0000313" key="2">
    <source>
        <dbReference type="EMBL" id="KAG9251131.1"/>
    </source>
</evidence>
<dbReference type="OrthoDB" id="1930760at2759"/>
<dbReference type="PANTHER" id="PTHR13887:SF41">
    <property type="entry name" value="THIOREDOXIN SUPERFAMILY PROTEIN"/>
    <property type="match status" value="1"/>
</dbReference>
<gene>
    <name evidence="2" type="ORF">F5Z01DRAFT_628171</name>
</gene>
<evidence type="ECO:0000313" key="3">
    <source>
        <dbReference type="Proteomes" id="UP000887229"/>
    </source>
</evidence>
<dbReference type="GeneID" id="70292482"/>
<dbReference type="InterPro" id="IPR036249">
    <property type="entry name" value="Thioredoxin-like_sf"/>
</dbReference>
<dbReference type="InterPro" id="IPR001853">
    <property type="entry name" value="DSBA-like_thioredoxin_dom"/>
</dbReference>
<protein>
    <submittedName>
        <fullName evidence="2">Thioredoxin-like protein</fullName>
    </submittedName>
</protein>
<dbReference type="AlphaFoldDB" id="A0A9P8CMW8"/>
<dbReference type="EMBL" id="MU251270">
    <property type="protein sequence ID" value="KAG9251131.1"/>
    <property type="molecule type" value="Genomic_DNA"/>
</dbReference>
<reference evidence="2" key="1">
    <citation type="journal article" date="2021" name="IMA Fungus">
        <title>Genomic characterization of three marine fungi, including Emericellopsis atlantica sp. nov. with signatures of a generalist lifestyle and marine biomass degradation.</title>
        <authorList>
            <person name="Hagestad O.C."/>
            <person name="Hou L."/>
            <person name="Andersen J.H."/>
            <person name="Hansen E.H."/>
            <person name="Altermark B."/>
            <person name="Li C."/>
            <person name="Kuhnert E."/>
            <person name="Cox R.J."/>
            <person name="Crous P.W."/>
            <person name="Spatafora J.W."/>
            <person name="Lail K."/>
            <person name="Amirebrahimi M."/>
            <person name="Lipzen A."/>
            <person name="Pangilinan J."/>
            <person name="Andreopoulos W."/>
            <person name="Hayes R.D."/>
            <person name="Ng V."/>
            <person name="Grigoriev I.V."/>
            <person name="Jackson S.A."/>
            <person name="Sutton T.D.S."/>
            <person name="Dobson A.D.W."/>
            <person name="Rama T."/>
        </authorList>
    </citation>
    <scope>NUCLEOTIDE SEQUENCE</scope>
    <source>
        <strain evidence="2">TS7</strain>
    </source>
</reference>
<organism evidence="2 3">
    <name type="scientific">Emericellopsis atlantica</name>
    <dbReference type="NCBI Taxonomy" id="2614577"/>
    <lineage>
        <taxon>Eukaryota</taxon>
        <taxon>Fungi</taxon>
        <taxon>Dikarya</taxon>
        <taxon>Ascomycota</taxon>
        <taxon>Pezizomycotina</taxon>
        <taxon>Sordariomycetes</taxon>
        <taxon>Hypocreomycetidae</taxon>
        <taxon>Hypocreales</taxon>
        <taxon>Bionectriaceae</taxon>
        <taxon>Emericellopsis</taxon>
    </lineage>
</organism>
<dbReference type="RefSeq" id="XP_046115055.1">
    <property type="nucleotide sequence ID" value="XM_046261579.1"/>
</dbReference>
<dbReference type="Proteomes" id="UP000887229">
    <property type="component" value="Unassembled WGS sequence"/>
</dbReference>
<dbReference type="Pfam" id="PF01323">
    <property type="entry name" value="DSBA"/>
    <property type="match status" value="1"/>
</dbReference>
<name>A0A9P8CMW8_9HYPO</name>
<proteinExistence type="predicted"/>
<dbReference type="Gene3D" id="3.40.30.10">
    <property type="entry name" value="Glutaredoxin"/>
    <property type="match status" value="1"/>
</dbReference>
<keyword evidence="3" id="KW-1185">Reference proteome</keyword>
<feature type="domain" description="DSBA-like thioredoxin" evidence="1">
    <location>
        <begin position="11"/>
        <end position="208"/>
    </location>
</feature>
<comment type="caution">
    <text evidence="2">The sequence shown here is derived from an EMBL/GenBank/DDBJ whole genome shotgun (WGS) entry which is preliminary data.</text>
</comment>